<dbReference type="EMBL" id="JABSNW010000006">
    <property type="protein sequence ID" value="KAL2886483.1"/>
    <property type="molecule type" value="Genomic_DNA"/>
</dbReference>
<keyword evidence="3" id="KW-1185">Reference proteome</keyword>
<reference evidence="2 3" key="1">
    <citation type="submission" date="2020-05" db="EMBL/GenBank/DDBJ databases">
        <title>Ceratocystis lukuohia genome.</title>
        <authorList>
            <person name="Harrington T.C."/>
            <person name="Kim K."/>
            <person name="Mayers C.G."/>
        </authorList>
    </citation>
    <scope>NUCLEOTIDE SEQUENCE [LARGE SCALE GENOMIC DNA]</scope>
    <source>
        <strain evidence="2 3">C4212</strain>
    </source>
</reference>
<proteinExistence type="predicted"/>
<dbReference type="GeneID" id="98119709"/>
<keyword evidence="1" id="KW-0472">Membrane</keyword>
<sequence length="413" mass="45998">MATKQSAGNFNLGVSLFDLEQHLARCHPFLCPHCNKPFESTIIRDQQIQNEPPCLPQEAYHNNASVEKALKQKFKEHRKGRDQASKIANLYKRLSDDISKGRMQFPFPPILLPLYYAISTVVMLLLWASLLGLNRKPSIGLSPKFIYDLLMAFTSLDLMSVEPFIELSIKLANAYSSEKGLKVSMEEMIGQLCCIEAISFEDATAHGTLPSDFEKMGDKNDMIDQTHNPQGNPSEFQQHIWDQCLIETLYTRGVITASTSEYYPMQPNGDYSQSIEAGMNAGLPDEDFLLTTNYNGSFYGTQQTIQHNNHGLCNTSHYAPEQESLMGTQPLPSSLAPCLFWGSNGDTDNSGLMSTQDFSYDQLARPGLSGIAWQESSYADALLYPPHVVPSDGYSVDCDGQDTHMTGSAQIWS</sequence>
<name>A0ABR4ME19_9PEZI</name>
<organism evidence="2 3">
    <name type="scientific">Ceratocystis lukuohia</name>
    <dbReference type="NCBI Taxonomy" id="2019550"/>
    <lineage>
        <taxon>Eukaryota</taxon>
        <taxon>Fungi</taxon>
        <taxon>Dikarya</taxon>
        <taxon>Ascomycota</taxon>
        <taxon>Pezizomycotina</taxon>
        <taxon>Sordariomycetes</taxon>
        <taxon>Hypocreomycetidae</taxon>
        <taxon>Microascales</taxon>
        <taxon>Ceratocystidaceae</taxon>
        <taxon>Ceratocystis</taxon>
    </lineage>
</organism>
<accession>A0ABR4ME19</accession>
<protein>
    <recommendedName>
        <fullName evidence="4">C2H2-type domain-containing protein</fullName>
    </recommendedName>
</protein>
<dbReference type="RefSeq" id="XP_070857663.1">
    <property type="nucleotide sequence ID" value="XM_071003854.1"/>
</dbReference>
<keyword evidence="1" id="KW-1133">Transmembrane helix</keyword>
<feature type="transmembrane region" description="Helical" evidence="1">
    <location>
        <begin position="114"/>
        <end position="133"/>
    </location>
</feature>
<evidence type="ECO:0000313" key="2">
    <source>
        <dbReference type="EMBL" id="KAL2886483.1"/>
    </source>
</evidence>
<evidence type="ECO:0000256" key="1">
    <source>
        <dbReference type="SAM" id="Phobius"/>
    </source>
</evidence>
<keyword evidence="1" id="KW-0812">Transmembrane</keyword>
<comment type="caution">
    <text evidence="2">The sequence shown here is derived from an EMBL/GenBank/DDBJ whole genome shotgun (WGS) entry which is preliminary data.</text>
</comment>
<evidence type="ECO:0008006" key="4">
    <source>
        <dbReference type="Google" id="ProtNLM"/>
    </source>
</evidence>
<evidence type="ECO:0000313" key="3">
    <source>
        <dbReference type="Proteomes" id="UP001610728"/>
    </source>
</evidence>
<dbReference type="Proteomes" id="UP001610728">
    <property type="component" value="Unassembled WGS sequence"/>
</dbReference>
<gene>
    <name evidence="2" type="ORF">HOO65_060313</name>
</gene>